<dbReference type="PIRSF" id="PIRSF017617">
    <property type="entry name" value="Thr_aldolase"/>
    <property type="match status" value="1"/>
</dbReference>
<dbReference type="NCBIfam" id="NF041359">
    <property type="entry name" value="GntG_guanitoxin"/>
    <property type="match status" value="1"/>
</dbReference>
<evidence type="ECO:0000256" key="5">
    <source>
        <dbReference type="PIRSR" id="PIRSR017617-1"/>
    </source>
</evidence>
<dbReference type="GO" id="GO:0006567">
    <property type="term" value="P:L-threonine catabolic process"/>
    <property type="evidence" value="ECO:0007669"/>
    <property type="project" value="TreeGrafter"/>
</dbReference>
<dbReference type="Gene3D" id="3.40.640.10">
    <property type="entry name" value="Type I PLP-dependent aspartate aminotransferase-like (Major domain)"/>
    <property type="match status" value="1"/>
</dbReference>
<evidence type="ECO:0000313" key="7">
    <source>
        <dbReference type="EMBL" id="KZT61084.1"/>
    </source>
</evidence>
<dbReference type="GO" id="GO:0008732">
    <property type="term" value="F:L-allo-threonine aldolase activity"/>
    <property type="evidence" value="ECO:0007669"/>
    <property type="project" value="TreeGrafter"/>
</dbReference>
<dbReference type="InterPro" id="IPR023603">
    <property type="entry name" value="Low_specificity_L-TA-like"/>
</dbReference>
<protein>
    <recommendedName>
        <fullName evidence="6">Aromatic amino acid beta-eliminating lyase/threonine aldolase domain-containing protein</fullName>
    </recommendedName>
</protein>
<organism evidence="7 8">
    <name type="scientific">Calocera cornea HHB12733</name>
    <dbReference type="NCBI Taxonomy" id="1353952"/>
    <lineage>
        <taxon>Eukaryota</taxon>
        <taxon>Fungi</taxon>
        <taxon>Dikarya</taxon>
        <taxon>Basidiomycota</taxon>
        <taxon>Agaricomycotina</taxon>
        <taxon>Dacrymycetes</taxon>
        <taxon>Dacrymycetales</taxon>
        <taxon>Dacrymycetaceae</taxon>
        <taxon>Calocera</taxon>
    </lineage>
</organism>
<evidence type="ECO:0000259" key="6">
    <source>
        <dbReference type="Pfam" id="PF01212"/>
    </source>
</evidence>
<evidence type="ECO:0000256" key="1">
    <source>
        <dbReference type="ARBA" id="ARBA00001933"/>
    </source>
</evidence>
<dbReference type="PANTHER" id="PTHR48097:SF9">
    <property type="entry name" value="L-THREONINE ALDOLASE"/>
    <property type="match status" value="1"/>
</dbReference>
<reference evidence="7 8" key="1">
    <citation type="journal article" date="2016" name="Mol. Biol. Evol.">
        <title>Comparative Genomics of Early-Diverging Mushroom-Forming Fungi Provides Insights into the Origins of Lignocellulose Decay Capabilities.</title>
        <authorList>
            <person name="Nagy L.G."/>
            <person name="Riley R."/>
            <person name="Tritt A."/>
            <person name="Adam C."/>
            <person name="Daum C."/>
            <person name="Floudas D."/>
            <person name="Sun H."/>
            <person name="Yadav J.S."/>
            <person name="Pangilinan J."/>
            <person name="Larsson K.H."/>
            <person name="Matsuura K."/>
            <person name="Barry K."/>
            <person name="Labutti K."/>
            <person name="Kuo R."/>
            <person name="Ohm R.A."/>
            <person name="Bhattacharya S.S."/>
            <person name="Shirouzu T."/>
            <person name="Yoshinaga Y."/>
            <person name="Martin F.M."/>
            <person name="Grigoriev I.V."/>
            <person name="Hibbett D.S."/>
        </authorList>
    </citation>
    <scope>NUCLEOTIDE SEQUENCE [LARGE SCALE GENOMIC DNA]</scope>
    <source>
        <strain evidence="7 8">HHB12733</strain>
    </source>
</reference>
<sequence length="410" mass="43834">MSPVPTLTDLQAARAKVAGEVGVDVLKGVDVPKSKTALSRSFNSDTITYPTDEMMSYAIEASRGDDVYKADQCTLALEAHVARITGKAAGLFCASGTMTNQLAIRTHLLSPPHSVLCDARAHVHRNEAGGIAHHSQATTLPVIPENGHHLTLKDVKSAAILSEDIHGAPTRLISLENTLNGTIFPQDEIVAISEFAQSVGIKMHLDGARIWNVAAETGTSMQVLCDPFDSVSLCLSKGIGAPIGSILVGSQEFIARARWFRKMFGGGWRQSGYLAAAAAYALTHNFPLLAGTHALARKLEAGLRDAGVRIMSSETNMVFFDAPSVGIAYDELTERAASLAEPLYVGGSRLVIHYQTAEKAVDDLIDLVRVMAGEKRKEGFVPGQTEQQPSDAGYPKLKEVFVRSGIKSTA</sequence>
<dbReference type="InterPro" id="IPR001597">
    <property type="entry name" value="ArAA_b-elim_lyase/Thr_aldolase"/>
</dbReference>
<name>A0A165IWW6_9BASI</name>
<proteinExistence type="inferred from homology"/>
<dbReference type="GO" id="GO:0006545">
    <property type="term" value="P:glycine biosynthetic process"/>
    <property type="evidence" value="ECO:0007669"/>
    <property type="project" value="TreeGrafter"/>
</dbReference>
<feature type="domain" description="Aromatic amino acid beta-eliminating lyase/threonine aldolase" evidence="6">
    <location>
        <begin position="42"/>
        <end position="321"/>
    </location>
</feature>
<evidence type="ECO:0000256" key="4">
    <source>
        <dbReference type="ARBA" id="ARBA00023239"/>
    </source>
</evidence>
<dbReference type="STRING" id="1353952.A0A165IWW6"/>
<comment type="cofactor">
    <cofactor evidence="1">
        <name>pyridoxal 5'-phosphate</name>
        <dbReference type="ChEBI" id="CHEBI:597326"/>
    </cofactor>
</comment>
<keyword evidence="3" id="KW-0663">Pyridoxal phosphate</keyword>
<dbReference type="AlphaFoldDB" id="A0A165IWW6"/>
<dbReference type="InParanoid" id="A0A165IWW6"/>
<evidence type="ECO:0000256" key="3">
    <source>
        <dbReference type="ARBA" id="ARBA00022898"/>
    </source>
</evidence>
<keyword evidence="8" id="KW-1185">Reference proteome</keyword>
<evidence type="ECO:0000256" key="2">
    <source>
        <dbReference type="ARBA" id="ARBA00006966"/>
    </source>
</evidence>
<dbReference type="FunCoup" id="A0A165IWW6">
    <property type="interactions" value="335"/>
</dbReference>
<dbReference type="InterPro" id="IPR015424">
    <property type="entry name" value="PyrdxlP-dep_Trfase"/>
</dbReference>
<evidence type="ECO:0000313" key="8">
    <source>
        <dbReference type="Proteomes" id="UP000076842"/>
    </source>
</evidence>
<comment type="similarity">
    <text evidence="2">Belongs to the threonine aldolase family.</text>
</comment>
<dbReference type="Pfam" id="PF01212">
    <property type="entry name" value="Beta_elim_lyase"/>
    <property type="match status" value="1"/>
</dbReference>
<dbReference type="InterPro" id="IPR015422">
    <property type="entry name" value="PyrdxlP-dep_Trfase_small"/>
</dbReference>
<dbReference type="Proteomes" id="UP000076842">
    <property type="component" value="Unassembled WGS sequence"/>
</dbReference>
<feature type="modified residue" description="N6-(pyridoxal phosphate)lysine" evidence="5">
    <location>
        <position position="237"/>
    </location>
</feature>
<dbReference type="SUPFAM" id="SSF53383">
    <property type="entry name" value="PLP-dependent transferases"/>
    <property type="match status" value="1"/>
</dbReference>
<dbReference type="Gene3D" id="3.90.1150.10">
    <property type="entry name" value="Aspartate Aminotransferase, domain 1"/>
    <property type="match status" value="1"/>
</dbReference>
<dbReference type="InterPro" id="IPR015421">
    <property type="entry name" value="PyrdxlP-dep_Trfase_major"/>
</dbReference>
<accession>A0A165IWW6</accession>
<dbReference type="OrthoDB" id="10261951at2759"/>
<dbReference type="EMBL" id="KV423926">
    <property type="protein sequence ID" value="KZT61084.1"/>
    <property type="molecule type" value="Genomic_DNA"/>
</dbReference>
<dbReference type="PANTHER" id="PTHR48097">
    <property type="entry name" value="L-THREONINE ALDOLASE-RELATED"/>
    <property type="match status" value="1"/>
</dbReference>
<dbReference type="FunFam" id="3.40.640.10:FF:000030">
    <property type="entry name" value="Low-specificity L-threonine aldolase"/>
    <property type="match status" value="1"/>
</dbReference>
<gene>
    <name evidence="7" type="ORF">CALCODRAFT_59273</name>
</gene>
<keyword evidence="4" id="KW-0456">Lyase</keyword>
<dbReference type="GO" id="GO:0005829">
    <property type="term" value="C:cytosol"/>
    <property type="evidence" value="ECO:0007669"/>
    <property type="project" value="TreeGrafter"/>
</dbReference>